<dbReference type="SUPFAM" id="SSF52540">
    <property type="entry name" value="P-loop containing nucleoside triphosphate hydrolases"/>
    <property type="match status" value="1"/>
</dbReference>
<evidence type="ECO:0008006" key="3">
    <source>
        <dbReference type="Google" id="ProtNLM"/>
    </source>
</evidence>
<dbReference type="AlphaFoldDB" id="A0A1E7ZAI6"/>
<keyword evidence="2" id="KW-1185">Reference proteome</keyword>
<name>A0A1E7ZAI6_9ALTE</name>
<proteinExistence type="predicted"/>
<dbReference type="STRING" id="1656094.BFC18_14985"/>
<protein>
    <recommendedName>
        <fullName evidence="3">Recombinase RecA</fullName>
    </recommendedName>
</protein>
<dbReference type="Proteomes" id="UP000175691">
    <property type="component" value="Unassembled WGS sequence"/>
</dbReference>
<reference evidence="1 2" key="1">
    <citation type="submission" date="2016-08" db="EMBL/GenBank/DDBJ databases">
        <authorList>
            <person name="Seilhamer J.J."/>
        </authorList>
    </citation>
    <scope>NUCLEOTIDE SEQUENCE [LARGE SCALE GENOMIC DNA]</scope>
    <source>
        <strain evidence="1 2">KCTC 42603</strain>
    </source>
</reference>
<dbReference type="EMBL" id="MDHN01000029">
    <property type="protein sequence ID" value="OFC70461.1"/>
    <property type="molecule type" value="Genomic_DNA"/>
</dbReference>
<dbReference type="InterPro" id="IPR027417">
    <property type="entry name" value="P-loop_NTPase"/>
</dbReference>
<dbReference type="RefSeq" id="WP_070126103.1">
    <property type="nucleotide sequence ID" value="NZ_MDHN01000029.1"/>
</dbReference>
<accession>A0A1E7ZAI6</accession>
<gene>
    <name evidence="1" type="ORF">BFC18_14985</name>
</gene>
<evidence type="ECO:0000313" key="2">
    <source>
        <dbReference type="Proteomes" id="UP000175691"/>
    </source>
</evidence>
<dbReference type="Gene3D" id="3.40.50.300">
    <property type="entry name" value="P-loop containing nucleotide triphosphate hydrolases"/>
    <property type="match status" value="1"/>
</dbReference>
<comment type="caution">
    <text evidence="1">The sequence shown here is derived from an EMBL/GenBank/DDBJ whole genome shotgun (WGS) entry which is preliminary data.</text>
</comment>
<evidence type="ECO:0000313" key="1">
    <source>
        <dbReference type="EMBL" id="OFC70461.1"/>
    </source>
</evidence>
<sequence length="227" mass="24860">MASLLSLVEKHPAIWRGNQAPIGQSRRLATGYLSLDEVILGGFPEYGVVRISGRTGIGELSLLKNVFTQTSENAFYLFVNPPGVLITNSLRRVNVVPENVHVVSTSSELSLWAAEEAIKSASCSVLLLWCEHINAAQARRLQVAAVQHECLVVIFEPENQRSAALPVPLDLTITAIDQGLQVDIRKLQGGWPKQNIVVPVSFTPNNTTINSLMRKYSMHAEDDALHG</sequence>
<organism evidence="1 2">
    <name type="scientific">Alteromonas confluentis</name>
    <dbReference type="NCBI Taxonomy" id="1656094"/>
    <lineage>
        <taxon>Bacteria</taxon>
        <taxon>Pseudomonadati</taxon>
        <taxon>Pseudomonadota</taxon>
        <taxon>Gammaproteobacteria</taxon>
        <taxon>Alteromonadales</taxon>
        <taxon>Alteromonadaceae</taxon>
        <taxon>Alteromonas/Salinimonas group</taxon>
        <taxon>Alteromonas</taxon>
    </lineage>
</organism>
<dbReference type="OrthoDB" id="9811176at2"/>